<evidence type="ECO:0000256" key="2">
    <source>
        <dbReference type="ARBA" id="ARBA00004584"/>
    </source>
</evidence>
<comment type="subcellular location">
    <subcellularLocation>
        <location evidence="2">Chromosome</location>
        <location evidence="2">Centromere</location>
    </subcellularLocation>
    <subcellularLocation>
        <location evidence="1">Nucleus</location>
    </subcellularLocation>
</comment>
<dbReference type="PANTHER" id="PTHR31740">
    <property type="entry name" value="CENTROMERE PROTEIN L"/>
    <property type="match status" value="1"/>
</dbReference>
<evidence type="ECO:0000256" key="5">
    <source>
        <dbReference type="ARBA" id="ARBA00023242"/>
    </source>
</evidence>
<evidence type="ECO:0000256" key="4">
    <source>
        <dbReference type="ARBA" id="ARBA00022454"/>
    </source>
</evidence>
<dbReference type="PANTHER" id="PTHR31740:SF2">
    <property type="entry name" value="CENTROMERE PROTEIN L"/>
    <property type="match status" value="1"/>
</dbReference>
<accession>A0A0L0D5R6</accession>
<evidence type="ECO:0000256" key="3">
    <source>
        <dbReference type="ARBA" id="ARBA00011060"/>
    </source>
</evidence>
<keyword evidence="4" id="KW-0158">Chromosome</keyword>
<dbReference type="InterPro" id="IPR025204">
    <property type="entry name" value="CENP-L"/>
</dbReference>
<feature type="compositionally biased region" description="Low complexity" evidence="7">
    <location>
        <begin position="253"/>
        <end position="262"/>
    </location>
</feature>
<feature type="region of interest" description="Disordered" evidence="7">
    <location>
        <begin position="243"/>
        <end position="264"/>
    </location>
</feature>
<evidence type="ECO:0000256" key="1">
    <source>
        <dbReference type="ARBA" id="ARBA00004123"/>
    </source>
</evidence>
<sequence length="395" mass="41441">MLRPLPGLGSSPVGGGRAGSGRTGSGRGAAGSSAAGSSAAGSSAGQASLGLLPANATFRAYRTTPLYGLRVTSDAFSTYSKALVEHMRAEEHRVSGASPYRVYHVVVTSPTTAGDDVLHISVHYRRHYDDAAAAAAAAAGRATRRRGDDTSPLAGLDEAKGVLTVYLIGSRDSSGRKSDATNAQFVHLPLLLTKGPLSMARDVINWIETSFDATVAPLELPSYALTSLLHVWMRKVVTTDPARFAPPRRGRPRAAATGAREPTSPKRPLELVFAVLDAAPGLDTITYTIEYDSVMSLYRASRAALFPTPRSPRRGETGLSADDEASLAAAVVDGIFTQFEAVFGLALSRVVLKQISTPIAMITAGKLKLLLPGAEIASFVVNSLHSFVMPRGAAD</sequence>
<keyword evidence="5" id="KW-0539">Nucleus</keyword>
<evidence type="ECO:0000313" key="9">
    <source>
        <dbReference type="Proteomes" id="UP000054408"/>
    </source>
</evidence>
<evidence type="ECO:0000313" key="8">
    <source>
        <dbReference type="EMBL" id="KNC46643.1"/>
    </source>
</evidence>
<feature type="compositionally biased region" description="Gly residues" evidence="7">
    <location>
        <begin position="12"/>
        <end position="29"/>
    </location>
</feature>
<evidence type="ECO:0008006" key="10">
    <source>
        <dbReference type="Google" id="ProtNLM"/>
    </source>
</evidence>
<reference evidence="8 9" key="1">
    <citation type="submission" date="2010-05" db="EMBL/GenBank/DDBJ databases">
        <title>The Genome Sequence of Thecamonas trahens ATCC 50062.</title>
        <authorList>
            <consortium name="The Broad Institute Genome Sequencing Platform"/>
            <person name="Russ C."/>
            <person name="Cuomo C."/>
            <person name="Shea T."/>
            <person name="Young S.K."/>
            <person name="Zeng Q."/>
            <person name="Koehrsen M."/>
            <person name="Haas B."/>
            <person name="Borodovsky M."/>
            <person name="Guigo R."/>
            <person name="Alvarado L."/>
            <person name="Berlin A."/>
            <person name="Bochicchio J."/>
            <person name="Borenstein D."/>
            <person name="Chapman S."/>
            <person name="Chen Z."/>
            <person name="Freedman E."/>
            <person name="Gellesch M."/>
            <person name="Goldberg J."/>
            <person name="Griggs A."/>
            <person name="Gujja S."/>
            <person name="Heilman E."/>
            <person name="Heiman D."/>
            <person name="Hepburn T."/>
            <person name="Howarth C."/>
            <person name="Jen D."/>
            <person name="Larson L."/>
            <person name="Mehta T."/>
            <person name="Park D."/>
            <person name="Pearson M."/>
            <person name="Roberts A."/>
            <person name="Saif S."/>
            <person name="Shenoy N."/>
            <person name="Sisk P."/>
            <person name="Stolte C."/>
            <person name="Sykes S."/>
            <person name="Thomson T."/>
            <person name="Walk T."/>
            <person name="White J."/>
            <person name="Yandava C."/>
            <person name="Burger G."/>
            <person name="Gray M.W."/>
            <person name="Holland P.W.H."/>
            <person name="King N."/>
            <person name="Lang F.B.F."/>
            <person name="Roger A.J."/>
            <person name="Ruiz-Trillo I."/>
            <person name="Lander E."/>
            <person name="Nusbaum C."/>
        </authorList>
    </citation>
    <scope>NUCLEOTIDE SEQUENCE [LARGE SCALE GENOMIC DNA]</scope>
    <source>
        <strain evidence="8 9">ATCC 50062</strain>
    </source>
</reference>
<dbReference type="GeneID" id="25562715"/>
<proteinExistence type="inferred from homology"/>
<feature type="compositionally biased region" description="Low complexity" evidence="7">
    <location>
        <begin position="1"/>
        <end position="11"/>
    </location>
</feature>
<dbReference type="RefSeq" id="XP_013760416.1">
    <property type="nucleotide sequence ID" value="XM_013904962.1"/>
</dbReference>
<dbReference type="GO" id="GO:0005634">
    <property type="term" value="C:nucleus"/>
    <property type="evidence" value="ECO:0007669"/>
    <property type="project" value="UniProtKB-SubCell"/>
</dbReference>
<dbReference type="AlphaFoldDB" id="A0A0L0D5R6"/>
<dbReference type="Pfam" id="PF13092">
    <property type="entry name" value="CENP-L"/>
    <property type="match status" value="1"/>
</dbReference>
<organism evidence="8 9">
    <name type="scientific">Thecamonas trahens ATCC 50062</name>
    <dbReference type="NCBI Taxonomy" id="461836"/>
    <lineage>
        <taxon>Eukaryota</taxon>
        <taxon>Apusozoa</taxon>
        <taxon>Apusomonadida</taxon>
        <taxon>Apusomonadidae</taxon>
        <taxon>Thecamonas</taxon>
    </lineage>
</organism>
<protein>
    <recommendedName>
        <fullName evidence="10">Centromere protein L</fullName>
    </recommendedName>
</protein>
<keyword evidence="9" id="KW-1185">Reference proteome</keyword>
<evidence type="ECO:0000256" key="7">
    <source>
        <dbReference type="SAM" id="MobiDB-lite"/>
    </source>
</evidence>
<name>A0A0L0D5R6_THETB</name>
<dbReference type="GO" id="GO:0000775">
    <property type="term" value="C:chromosome, centromeric region"/>
    <property type="evidence" value="ECO:0007669"/>
    <property type="project" value="UniProtKB-SubCell"/>
</dbReference>
<gene>
    <name evidence="8" type="ORF">AMSG_03080</name>
</gene>
<feature type="region of interest" description="Disordered" evidence="7">
    <location>
        <begin position="1"/>
        <end position="39"/>
    </location>
</feature>
<dbReference type="Proteomes" id="UP000054408">
    <property type="component" value="Unassembled WGS sequence"/>
</dbReference>
<dbReference type="EMBL" id="GL349443">
    <property type="protein sequence ID" value="KNC46643.1"/>
    <property type="molecule type" value="Genomic_DNA"/>
</dbReference>
<comment type="similarity">
    <text evidence="3">Belongs to the CENP-L/IML3 family.</text>
</comment>
<feature type="compositionally biased region" description="Low complexity" evidence="7">
    <location>
        <begin position="30"/>
        <end position="39"/>
    </location>
</feature>
<evidence type="ECO:0000256" key="6">
    <source>
        <dbReference type="ARBA" id="ARBA00023328"/>
    </source>
</evidence>
<keyword evidence="6" id="KW-0137">Centromere</keyword>